<dbReference type="CDD" id="cd02000">
    <property type="entry name" value="TPP_E1_PDC_ADC_BCADC"/>
    <property type="match status" value="1"/>
</dbReference>
<protein>
    <submittedName>
        <fullName evidence="6">AcoA Pyruvate/2-oxoglutarate dehydrogenase complex, dehydrogenase (E1) component, eukaryotic type, alpha subunit</fullName>
    </submittedName>
</protein>
<evidence type="ECO:0000259" key="4">
    <source>
        <dbReference type="Pfam" id="PF00676"/>
    </source>
</evidence>
<comment type="cofactor">
    <cofactor evidence="1">
        <name>thiamine diphosphate</name>
        <dbReference type="ChEBI" id="CHEBI:58937"/>
    </cofactor>
</comment>
<gene>
    <name evidence="6" type="ORF">UFOVP1425_9</name>
    <name evidence="7" type="ORF">UFOVP1672_71</name>
    <name evidence="5" type="ORF">UFOVP988_9</name>
</gene>
<evidence type="ECO:0000256" key="3">
    <source>
        <dbReference type="ARBA" id="ARBA00023052"/>
    </source>
</evidence>
<dbReference type="EMBL" id="LR797367">
    <property type="protein sequence ID" value="CAB4210413.1"/>
    <property type="molecule type" value="Genomic_DNA"/>
</dbReference>
<keyword evidence="2" id="KW-0560">Oxidoreductase</keyword>
<proteinExistence type="predicted"/>
<dbReference type="Gene3D" id="3.40.50.970">
    <property type="match status" value="1"/>
</dbReference>
<organism evidence="6">
    <name type="scientific">uncultured Caudovirales phage</name>
    <dbReference type="NCBI Taxonomy" id="2100421"/>
    <lineage>
        <taxon>Viruses</taxon>
        <taxon>Duplodnaviria</taxon>
        <taxon>Heunggongvirae</taxon>
        <taxon>Uroviricota</taxon>
        <taxon>Caudoviricetes</taxon>
        <taxon>Peduoviridae</taxon>
        <taxon>Maltschvirus</taxon>
        <taxon>Maltschvirus maltsch</taxon>
    </lineage>
</organism>
<evidence type="ECO:0000313" key="6">
    <source>
        <dbReference type="EMBL" id="CAB4210413.1"/>
    </source>
</evidence>
<name>A0A6J5S9N0_9CAUD</name>
<evidence type="ECO:0000256" key="1">
    <source>
        <dbReference type="ARBA" id="ARBA00001964"/>
    </source>
</evidence>
<dbReference type="GO" id="GO:0006086">
    <property type="term" value="P:pyruvate decarboxylation to acetyl-CoA"/>
    <property type="evidence" value="ECO:0007669"/>
    <property type="project" value="TreeGrafter"/>
</dbReference>
<keyword evidence="3" id="KW-0786">Thiamine pyrophosphate</keyword>
<dbReference type="PANTHER" id="PTHR11516">
    <property type="entry name" value="PYRUVATE DEHYDROGENASE E1 COMPONENT, ALPHA SUBUNIT BACTERIAL AND ORGANELLAR"/>
    <property type="match status" value="1"/>
</dbReference>
<dbReference type="EMBL" id="LR797536">
    <property type="protein sequence ID" value="CAB4223481.1"/>
    <property type="molecule type" value="Genomic_DNA"/>
</dbReference>
<dbReference type="PANTHER" id="PTHR11516:SF60">
    <property type="entry name" value="PYRUVATE DEHYDROGENASE E1 COMPONENT SUBUNIT ALPHA"/>
    <property type="match status" value="1"/>
</dbReference>
<dbReference type="GO" id="GO:0004739">
    <property type="term" value="F:pyruvate dehydrogenase (acetyl-transferring) activity"/>
    <property type="evidence" value="ECO:0007669"/>
    <property type="project" value="TreeGrafter"/>
</dbReference>
<evidence type="ECO:0000256" key="2">
    <source>
        <dbReference type="ARBA" id="ARBA00023002"/>
    </source>
</evidence>
<evidence type="ECO:0000313" key="5">
    <source>
        <dbReference type="EMBL" id="CAB4176124.1"/>
    </source>
</evidence>
<evidence type="ECO:0000313" key="7">
    <source>
        <dbReference type="EMBL" id="CAB4223481.1"/>
    </source>
</evidence>
<feature type="domain" description="Dehydrogenase E1 component" evidence="4">
    <location>
        <begin position="12"/>
        <end position="269"/>
    </location>
</feature>
<keyword evidence="6" id="KW-0670">Pyruvate</keyword>
<dbReference type="Pfam" id="PF00676">
    <property type="entry name" value="E1_dh"/>
    <property type="match status" value="1"/>
</dbReference>
<sequence length="334" mass="35904">MINSLDLYKSARRIRTIEQALIDEYHPADEMRCPIHFCVGQEITPAALGLCLKPKDAIFSHYRSHGYYLAKGLPLDSMVAEFYGKASGANGGAAGSMELAGENFHSGAIVGGLAGLAVGNAFAQKYRGESAITVSVFGDGAMDEGATYEAINLAVIYSLPVLFICENNGYAAHTSLEARTKGNITDRAEALGICAESWDDFEPEVLAREINRLVKTVRKNRVPVFLEVGTYRTCGHVGAHDDSDLGYRSPEEIADRLEFDPLEYLRQRVGVGSACEVGFKEEIAQAIAAAKSAPMAHKPIFSLSNTSSNLNLPIISGLASEFSSGQTESIPGPF</sequence>
<dbReference type="InterPro" id="IPR050642">
    <property type="entry name" value="PDH_E1_Alpha_Subunit"/>
</dbReference>
<dbReference type="SUPFAM" id="SSF52518">
    <property type="entry name" value="Thiamin diphosphate-binding fold (THDP-binding)"/>
    <property type="match status" value="1"/>
</dbReference>
<dbReference type="InterPro" id="IPR029061">
    <property type="entry name" value="THDP-binding"/>
</dbReference>
<dbReference type="InterPro" id="IPR001017">
    <property type="entry name" value="DH_E1"/>
</dbReference>
<reference evidence="6" key="1">
    <citation type="submission" date="2020-05" db="EMBL/GenBank/DDBJ databases">
        <authorList>
            <person name="Chiriac C."/>
            <person name="Salcher M."/>
            <person name="Ghai R."/>
            <person name="Kavagutti S V."/>
        </authorList>
    </citation>
    <scope>NUCLEOTIDE SEQUENCE</scope>
</reference>
<accession>A0A6J5S9N0</accession>
<dbReference type="EMBL" id="LR796943">
    <property type="protein sequence ID" value="CAB4176124.1"/>
    <property type="molecule type" value="Genomic_DNA"/>
</dbReference>